<name>A0ABR3UAR5_9PLEO</name>
<dbReference type="RefSeq" id="XP_069304185.1">
    <property type="nucleotide sequence ID" value="XM_069454773.1"/>
</dbReference>
<reference evidence="1 2" key="1">
    <citation type="submission" date="2024-09" db="EMBL/GenBank/DDBJ databases">
        <title>T2T genomes of carrot and Alternaria dauci and their utility for understanding host-pathogen interaction during carrot leaf blight disease.</title>
        <authorList>
            <person name="Liu W."/>
            <person name="Xu S."/>
            <person name="Ou C."/>
            <person name="Liu X."/>
            <person name="Zhuang F."/>
            <person name="Deng X.W."/>
        </authorList>
    </citation>
    <scope>NUCLEOTIDE SEQUENCE [LARGE SCALE GENOMIC DNA]</scope>
    <source>
        <strain evidence="1 2">A2016</strain>
    </source>
</reference>
<sequence length="174" mass="20301">MSQNETNEAKHQKWKNMRRKEKAMMRLCDDMQVEVTACCEKGQYFDEEYDFFTTRGRSLQNVARMREADGQSDSWLLKAAKKMYNLATQIDKLKGVTAVRKELQEQLGITPTEDEYIGYGHGEDELEDTILFVLLDHELDSTTSVRHYIAESMGGSSLFANEEWRPQMRFARPR</sequence>
<gene>
    <name evidence="1" type="ORF">ACET3X_008583</name>
</gene>
<organism evidence="1 2">
    <name type="scientific">Alternaria dauci</name>
    <dbReference type="NCBI Taxonomy" id="48095"/>
    <lineage>
        <taxon>Eukaryota</taxon>
        <taxon>Fungi</taxon>
        <taxon>Dikarya</taxon>
        <taxon>Ascomycota</taxon>
        <taxon>Pezizomycotina</taxon>
        <taxon>Dothideomycetes</taxon>
        <taxon>Pleosporomycetidae</taxon>
        <taxon>Pleosporales</taxon>
        <taxon>Pleosporineae</taxon>
        <taxon>Pleosporaceae</taxon>
        <taxon>Alternaria</taxon>
        <taxon>Alternaria sect. Porri</taxon>
    </lineage>
</organism>
<proteinExistence type="predicted"/>
<protein>
    <submittedName>
        <fullName evidence="1">Uncharacterized protein</fullName>
    </submittedName>
</protein>
<evidence type="ECO:0000313" key="1">
    <source>
        <dbReference type="EMBL" id="KAL1793601.1"/>
    </source>
</evidence>
<evidence type="ECO:0000313" key="2">
    <source>
        <dbReference type="Proteomes" id="UP001578633"/>
    </source>
</evidence>
<keyword evidence="2" id="KW-1185">Reference proteome</keyword>
<accession>A0ABR3UAR5</accession>
<dbReference type="GeneID" id="96088905"/>
<dbReference type="Proteomes" id="UP001578633">
    <property type="component" value="Chromosome 8"/>
</dbReference>
<comment type="caution">
    <text evidence="1">The sequence shown here is derived from an EMBL/GenBank/DDBJ whole genome shotgun (WGS) entry which is preliminary data.</text>
</comment>
<dbReference type="EMBL" id="JBHGVX010000008">
    <property type="protein sequence ID" value="KAL1793601.1"/>
    <property type="molecule type" value="Genomic_DNA"/>
</dbReference>